<accession>A0A1H4CVP5</accession>
<evidence type="ECO:0000313" key="1">
    <source>
        <dbReference type="EMBL" id="SEA64389.1"/>
    </source>
</evidence>
<evidence type="ECO:0000313" key="2">
    <source>
        <dbReference type="Proteomes" id="UP000199002"/>
    </source>
</evidence>
<proteinExistence type="predicted"/>
<dbReference type="AlphaFoldDB" id="A0A1H4CVP5"/>
<sequence>MQAPNMQARQGKQAQDEALRSLHRYVYEQLQSDRKDEILQHARQRIGLWKQGRLCSDYYIRFWSGVVSSGDSAVYKQKVLEASERRSLGMMQNTPFSFLLRELR</sequence>
<reference evidence="2" key="1">
    <citation type="submission" date="2016-10" db="EMBL/GenBank/DDBJ databases">
        <authorList>
            <person name="Varghese N."/>
            <person name="Submissions S."/>
        </authorList>
    </citation>
    <scope>NUCLEOTIDE SEQUENCE [LARGE SCALE GENOMIC DNA]</scope>
    <source>
        <strain evidence="2">DSM 25157</strain>
    </source>
</reference>
<dbReference type="Proteomes" id="UP000199002">
    <property type="component" value="Unassembled WGS sequence"/>
</dbReference>
<name>A0A1H4CVP5_9BURK</name>
<keyword evidence="2" id="KW-1185">Reference proteome</keyword>
<organism evidence="1 2">
    <name type="scientific">Acidovorax soli</name>
    <dbReference type="NCBI Taxonomy" id="592050"/>
    <lineage>
        <taxon>Bacteria</taxon>
        <taxon>Pseudomonadati</taxon>
        <taxon>Pseudomonadota</taxon>
        <taxon>Betaproteobacteria</taxon>
        <taxon>Burkholderiales</taxon>
        <taxon>Comamonadaceae</taxon>
        <taxon>Acidovorax</taxon>
    </lineage>
</organism>
<protein>
    <submittedName>
        <fullName evidence="1">Uncharacterized protein</fullName>
    </submittedName>
</protein>
<gene>
    <name evidence="1" type="ORF">SAMN05421875_12120</name>
</gene>
<dbReference type="STRING" id="592050.SAMN05421875_12120"/>
<dbReference type="EMBL" id="FNQJ01000021">
    <property type="protein sequence ID" value="SEA64389.1"/>
    <property type="molecule type" value="Genomic_DNA"/>
</dbReference>